<accession>A0ACD4NS62</accession>
<evidence type="ECO:0000313" key="1">
    <source>
        <dbReference type="EMBL" id="WAJ29597.1"/>
    </source>
</evidence>
<dbReference type="Proteomes" id="UP001163223">
    <property type="component" value="Chromosome"/>
</dbReference>
<proteinExistence type="predicted"/>
<name>A0ACD4NS62_9HYPH</name>
<organism evidence="1 2">
    <name type="scientific">Antarcticirhabdus aurantiaca</name>
    <dbReference type="NCBI Taxonomy" id="2606717"/>
    <lineage>
        <taxon>Bacteria</taxon>
        <taxon>Pseudomonadati</taxon>
        <taxon>Pseudomonadota</taxon>
        <taxon>Alphaproteobacteria</taxon>
        <taxon>Hyphomicrobiales</taxon>
        <taxon>Aurantimonadaceae</taxon>
        <taxon>Antarcticirhabdus</taxon>
    </lineage>
</organism>
<protein>
    <submittedName>
        <fullName evidence="1">Crp/Fnr family transcriptional regulator</fullName>
    </submittedName>
</protein>
<sequence>MLIRKLDSIFDLDEEDRQALLDLPVTLRDVAAGQDIVTEGDEPSQCCIVLEGLTNWYKMIPDGRRQIVAFHLPGDIPDLQSLYLGVLDCSLAANTPCRLATVRHEDLKAICRARPRIAAALWRSSLIDGAIFREWILGMGRRSARENAAHLLCEMLVRLDAAGLAVDHQFALPLTQIEMADALGLTPVSVNRALQDLRAERLVAISRRSVRILDWAGLKRVCHFDPAYLHCRSALANAD</sequence>
<reference evidence="1" key="1">
    <citation type="submission" date="2022-11" db="EMBL/GenBank/DDBJ databases">
        <title>beta-Carotene-producing bacterium, Jeongeuplla avenae sp. nov., alleviates the salt stress of Arabidopsis seedlings.</title>
        <authorList>
            <person name="Jiang L."/>
            <person name="Lee J."/>
        </authorList>
    </citation>
    <scope>NUCLEOTIDE SEQUENCE</scope>
    <source>
        <strain evidence="1">DY_R2A_6</strain>
    </source>
</reference>
<gene>
    <name evidence="1" type="ORF">OXU80_05015</name>
</gene>
<dbReference type="EMBL" id="CP113520">
    <property type="protein sequence ID" value="WAJ29597.1"/>
    <property type="molecule type" value="Genomic_DNA"/>
</dbReference>
<evidence type="ECO:0000313" key="2">
    <source>
        <dbReference type="Proteomes" id="UP001163223"/>
    </source>
</evidence>
<keyword evidence="2" id="KW-1185">Reference proteome</keyword>